<name>A0ABX8W6E3_9LACO</name>
<feature type="transmembrane region" description="Helical" evidence="6">
    <location>
        <begin position="101"/>
        <end position="127"/>
    </location>
</feature>
<dbReference type="InterPro" id="IPR050327">
    <property type="entry name" value="Proton-linked_MCT"/>
</dbReference>
<keyword evidence="9" id="KW-1185">Reference proteome</keyword>
<evidence type="ECO:0000256" key="2">
    <source>
        <dbReference type="ARBA" id="ARBA00022448"/>
    </source>
</evidence>
<feature type="transmembrane region" description="Helical" evidence="6">
    <location>
        <begin position="330"/>
        <end position="347"/>
    </location>
</feature>
<keyword evidence="3 6" id="KW-0812">Transmembrane</keyword>
<keyword evidence="2" id="KW-0813">Transport</keyword>
<evidence type="ECO:0000256" key="4">
    <source>
        <dbReference type="ARBA" id="ARBA00022989"/>
    </source>
</evidence>
<protein>
    <submittedName>
        <fullName evidence="8">MFS transporter</fullName>
    </submittedName>
</protein>
<dbReference type="PROSITE" id="PS51257">
    <property type="entry name" value="PROKAR_LIPOPROTEIN"/>
    <property type="match status" value="1"/>
</dbReference>
<dbReference type="PANTHER" id="PTHR11360:SF284">
    <property type="entry name" value="EG:103B4.3 PROTEIN-RELATED"/>
    <property type="match status" value="1"/>
</dbReference>
<feature type="transmembrane region" description="Helical" evidence="6">
    <location>
        <begin position="79"/>
        <end position="95"/>
    </location>
</feature>
<organism evidence="8 9">
    <name type="scientific">Lactobacillus panisapium</name>
    <dbReference type="NCBI Taxonomy" id="2012495"/>
    <lineage>
        <taxon>Bacteria</taxon>
        <taxon>Bacillati</taxon>
        <taxon>Bacillota</taxon>
        <taxon>Bacilli</taxon>
        <taxon>Lactobacillales</taxon>
        <taxon>Lactobacillaceae</taxon>
        <taxon>Lactobacillus</taxon>
    </lineage>
</organism>
<sequence>MSKQKRNIRPWIVMCCIGLISAACLGSSMVLMGSFLAPLSQTLHTKVSTLSYYYTVLVLTMAVMTPNVPKILAKVNNKILYTIASLAVAVSLALMPHFTSIWFFFIIAVIIGVAISFMSFTPVGILLDNWFAEKAGFAIGLCWAITSVFQGIMSPILSILIAKMGWQASLTLLALIVAILSIPCALFGINFTPAQEGRKPYGDNETAKKPSAEKVSTVSNHELFKSATFWILLVIVILLQFPAVLNQMFPTYAVSAGFSGAVGGLMVTSAMIFDIFLNPLVGSTCDKYGAEKASIVWLAISVISYGLLIMATKTHSANLAIISAGINDIFYVYLGTGITTIATAALGKRAFAKGFSYINSIAFLIGAFAMPVNNLIAEKFGGFIAVYLFFAVIALIIMLLIVVISRNHFDQGSN</sequence>
<evidence type="ECO:0000259" key="7">
    <source>
        <dbReference type="PROSITE" id="PS50850"/>
    </source>
</evidence>
<dbReference type="InterPro" id="IPR036259">
    <property type="entry name" value="MFS_trans_sf"/>
</dbReference>
<dbReference type="EMBL" id="CP048268">
    <property type="protein sequence ID" value="QYN52242.1"/>
    <property type="molecule type" value="Genomic_DNA"/>
</dbReference>
<dbReference type="RefSeq" id="WP_103753142.1">
    <property type="nucleotide sequence ID" value="NZ_CP048268.1"/>
</dbReference>
<evidence type="ECO:0000256" key="5">
    <source>
        <dbReference type="ARBA" id="ARBA00023136"/>
    </source>
</evidence>
<dbReference type="InterPro" id="IPR020846">
    <property type="entry name" value="MFS_dom"/>
</dbReference>
<feature type="transmembrane region" description="Helical" evidence="6">
    <location>
        <begin position="139"/>
        <end position="162"/>
    </location>
</feature>
<evidence type="ECO:0000313" key="8">
    <source>
        <dbReference type="EMBL" id="QYN52242.1"/>
    </source>
</evidence>
<evidence type="ECO:0000313" key="9">
    <source>
        <dbReference type="Proteomes" id="UP000826550"/>
    </source>
</evidence>
<feature type="domain" description="Major facilitator superfamily (MFS) profile" evidence="7">
    <location>
        <begin position="14"/>
        <end position="409"/>
    </location>
</feature>
<dbReference type="Pfam" id="PF07690">
    <property type="entry name" value="MFS_1"/>
    <property type="match status" value="1"/>
</dbReference>
<feature type="transmembrane region" description="Helical" evidence="6">
    <location>
        <begin position="52"/>
        <end position="72"/>
    </location>
</feature>
<dbReference type="InterPro" id="IPR011701">
    <property type="entry name" value="MFS"/>
</dbReference>
<dbReference type="SUPFAM" id="SSF103473">
    <property type="entry name" value="MFS general substrate transporter"/>
    <property type="match status" value="1"/>
</dbReference>
<feature type="transmembrane region" description="Helical" evidence="6">
    <location>
        <begin position="293"/>
        <end position="310"/>
    </location>
</feature>
<feature type="transmembrane region" description="Helical" evidence="6">
    <location>
        <begin position="229"/>
        <end position="249"/>
    </location>
</feature>
<evidence type="ECO:0000256" key="3">
    <source>
        <dbReference type="ARBA" id="ARBA00022692"/>
    </source>
</evidence>
<proteinExistence type="predicted"/>
<feature type="transmembrane region" description="Helical" evidence="6">
    <location>
        <begin position="168"/>
        <end position="189"/>
    </location>
</feature>
<dbReference type="Gene3D" id="1.20.1250.20">
    <property type="entry name" value="MFS general substrate transporter like domains"/>
    <property type="match status" value="2"/>
</dbReference>
<dbReference type="PROSITE" id="PS50850">
    <property type="entry name" value="MFS"/>
    <property type="match status" value="1"/>
</dbReference>
<feature type="transmembrane region" description="Helical" evidence="6">
    <location>
        <begin position="12"/>
        <end position="32"/>
    </location>
</feature>
<feature type="transmembrane region" description="Helical" evidence="6">
    <location>
        <begin position="354"/>
        <end position="372"/>
    </location>
</feature>
<reference evidence="8 9" key="1">
    <citation type="submission" date="2020-01" db="EMBL/GenBank/DDBJ databases">
        <title>Vast differences in strain-level diversity in the gut microbiota of two closely related honey bee species.</title>
        <authorList>
            <person name="Ellegaard K.M."/>
            <person name="Suenami S."/>
            <person name="Miyazaki R."/>
            <person name="Engel P."/>
        </authorList>
    </citation>
    <scope>NUCLEOTIDE SEQUENCE [LARGE SCALE GENOMIC DNA]</scope>
    <source>
        <strain evidence="8 9">ESL0416</strain>
    </source>
</reference>
<feature type="transmembrane region" description="Helical" evidence="6">
    <location>
        <begin position="384"/>
        <end position="404"/>
    </location>
</feature>
<accession>A0ABX8W6E3</accession>
<comment type="subcellular location">
    <subcellularLocation>
        <location evidence="1">Cell membrane</location>
        <topology evidence="1">Multi-pass membrane protein</topology>
    </subcellularLocation>
</comment>
<keyword evidence="4 6" id="KW-1133">Transmembrane helix</keyword>
<feature type="transmembrane region" description="Helical" evidence="6">
    <location>
        <begin position="261"/>
        <end position="281"/>
    </location>
</feature>
<evidence type="ECO:0000256" key="1">
    <source>
        <dbReference type="ARBA" id="ARBA00004651"/>
    </source>
</evidence>
<evidence type="ECO:0000256" key="6">
    <source>
        <dbReference type="SAM" id="Phobius"/>
    </source>
</evidence>
<dbReference type="PANTHER" id="PTHR11360">
    <property type="entry name" value="MONOCARBOXYLATE TRANSPORTER"/>
    <property type="match status" value="1"/>
</dbReference>
<dbReference type="Proteomes" id="UP000826550">
    <property type="component" value="Chromosome"/>
</dbReference>
<gene>
    <name evidence="8" type="ORF">GYM71_01850</name>
</gene>
<keyword evidence="5 6" id="KW-0472">Membrane</keyword>